<dbReference type="Pfam" id="PF00348">
    <property type="entry name" value="polyprenyl_synt"/>
    <property type="match status" value="2"/>
</dbReference>
<keyword evidence="4" id="KW-0460">Magnesium</keyword>
<reference evidence="6" key="2">
    <citation type="submission" date="2022-10" db="EMBL/GenBank/DDBJ databases">
        <authorList>
            <consortium name="ENA_rothamsted_submissions"/>
            <consortium name="culmorum"/>
            <person name="King R."/>
        </authorList>
    </citation>
    <scope>NUCLEOTIDE SEQUENCE</scope>
</reference>
<dbReference type="GO" id="GO:0042811">
    <property type="term" value="P:pheromone biosynthetic process"/>
    <property type="evidence" value="ECO:0007669"/>
    <property type="project" value="UniProtKB-ARBA"/>
</dbReference>
<gene>
    <name evidence="6" type="ORF">PHAECO_LOCUS1229</name>
</gene>
<evidence type="ECO:0000313" key="6">
    <source>
        <dbReference type="EMBL" id="CAG9812991.1"/>
    </source>
</evidence>
<evidence type="ECO:0000256" key="4">
    <source>
        <dbReference type="ARBA" id="ARBA00022842"/>
    </source>
</evidence>
<dbReference type="InterPro" id="IPR008949">
    <property type="entry name" value="Isoprenoid_synthase_dom_sf"/>
</dbReference>
<evidence type="ECO:0008006" key="8">
    <source>
        <dbReference type="Google" id="ProtNLM"/>
    </source>
</evidence>
<dbReference type="GO" id="GO:0045337">
    <property type="term" value="P:farnesyl diphosphate biosynthetic process"/>
    <property type="evidence" value="ECO:0007669"/>
    <property type="project" value="TreeGrafter"/>
</dbReference>
<dbReference type="Proteomes" id="UP001153737">
    <property type="component" value="Chromosome 1"/>
</dbReference>
<organism evidence="6 7">
    <name type="scientific">Phaedon cochleariae</name>
    <name type="common">Mustard beetle</name>
    <dbReference type="NCBI Taxonomy" id="80249"/>
    <lineage>
        <taxon>Eukaryota</taxon>
        <taxon>Metazoa</taxon>
        <taxon>Ecdysozoa</taxon>
        <taxon>Arthropoda</taxon>
        <taxon>Hexapoda</taxon>
        <taxon>Insecta</taxon>
        <taxon>Pterygota</taxon>
        <taxon>Neoptera</taxon>
        <taxon>Endopterygota</taxon>
        <taxon>Coleoptera</taxon>
        <taxon>Polyphaga</taxon>
        <taxon>Cucujiformia</taxon>
        <taxon>Chrysomeloidea</taxon>
        <taxon>Chrysomelidae</taxon>
        <taxon>Chrysomelinae</taxon>
        <taxon>Chrysomelini</taxon>
        <taxon>Phaedon</taxon>
    </lineage>
</organism>
<accession>A0A9N9WZV4</accession>
<dbReference type="SUPFAM" id="SSF48576">
    <property type="entry name" value="Terpenoid synthases"/>
    <property type="match status" value="1"/>
</dbReference>
<proteinExistence type="predicted"/>
<dbReference type="AlphaFoldDB" id="A0A9N9WZV4"/>
<comment type="cofactor">
    <cofactor evidence="1">
        <name>Mg(2+)</name>
        <dbReference type="ChEBI" id="CHEBI:18420"/>
    </cofactor>
</comment>
<name>A0A9N9WZV4_PHACE</name>
<dbReference type="GO" id="GO:0004161">
    <property type="term" value="F:dimethylallyltranstransferase activity"/>
    <property type="evidence" value="ECO:0007669"/>
    <property type="project" value="TreeGrafter"/>
</dbReference>
<dbReference type="EMBL" id="OU896707">
    <property type="protein sequence ID" value="CAG9812991.1"/>
    <property type="molecule type" value="Genomic_DNA"/>
</dbReference>
<keyword evidence="2" id="KW-0808">Transferase</keyword>
<dbReference type="GO" id="GO:0005737">
    <property type="term" value="C:cytoplasm"/>
    <property type="evidence" value="ECO:0007669"/>
    <property type="project" value="TreeGrafter"/>
</dbReference>
<protein>
    <recommendedName>
        <fullName evidence="8">Farnesyl pyrophosphate synthase</fullName>
    </recommendedName>
</protein>
<dbReference type="PANTHER" id="PTHR11525">
    <property type="entry name" value="FARNESYL-PYROPHOSPHATE SYNTHETASE"/>
    <property type="match status" value="1"/>
</dbReference>
<keyword evidence="3" id="KW-0479">Metal-binding</keyword>
<evidence type="ECO:0000313" key="7">
    <source>
        <dbReference type="Proteomes" id="UP001153737"/>
    </source>
</evidence>
<evidence type="ECO:0000256" key="3">
    <source>
        <dbReference type="ARBA" id="ARBA00022723"/>
    </source>
</evidence>
<dbReference type="GO" id="GO:0004337">
    <property type="term" value="F:(2E,6E)-farnesyl diphosphate synthase activity"/>
    <property type="evidence" value="ECO:0007669"/>
    <property type="project" value="TreeGrafter"/>
</dbReference>
<sequence length="249" mass="28501">MNYSDSICIKVVIVPLLFNLRLRSFALIADDIMDNSEIRRNAPCWYRTEGVGNNAMLDLVVLENSVYSVLKKYFSDHHSYVQIVELFHDASTKSAMGKSLEGMLRKSGSPDLNQFTMKNYDLIVKYRSGFFSFQLPVGKDFLNCFGTSGVDDKVGSDINEGKCSWLAVVALQRANDEQRQIMEQYYGKPGEKAVEKIRDFYTELGLPATFAGYEEENYKIITTHIQQISKGLPHELFFGLLNKMYQYNR</sequence>
<comment type="pathway">
    <text evidence="5">Pheromone biosynthesis.</text>
</comment>
<dbReference type="GO" id="GO:0046872">
    <property type="term" value="F:metal ion binding"/>
    <property type="evidence" value="ECO:0007669"/>
    <property type="project" value="UniProtKB-KW"/>
</dbReference>
<dbReference type="Gene3D" id="1.10.600.10">
    <property type="entry name" value="Farnesyl Diphosphate Synthase"/>
    <property type="match status" value="2"/>
</dbReference>
<evidence type="ECO:0000256" key="2">
    <source>
        <dbReference type="ARBA" id="ARBA00022679"/>
    </source>
</evidence>
<evidence type="ECO:0000256" key="1">
    <source>
        <dbReference type="ARBA" id="ARBA00001946"/>
    </source>
</evidence>
<dbReference type="InterPro" id="IPR000092">
    <property type="entry name" value="Polyprenyl_synt"/>
</dbReference>
<reference evidence="6" key="1">
    <citation type="submission" date="2022-01" db="EMBL/GenBank/DDBJ databases">
        <authorList>
            <person name="King R."/>
        </authorList>
    </citation>
    <scope>NUCLEOTIDE SEQUENCE</scope>
</reference>
<keyword evidence="7" id="KW-1185">Reference proteome</keyword>
<dbReference type="InterPro" id="IPR039702">
    <property type="entry name" value="FPS1-like"/>
</dbReference>
<dbReference type="OrthoDB" id="10257492at2759"/>
<evidence type="ECO:0000256" key="5">
    <source>
        <dbReference type="ARBA" id="ARBA00033740"/>
    </source>
</evidence>
<dbReference type="PANTHER" id="PTHR11525:SF0">
    <property type="entry name" value="FARNESYL PYROPHOSPHATE SYNTHASE"/>
    <property type="match status" value="1"/>
</dbReference>